<protein>
    <submittedName>
        <fullName evidence="1">Uncharacterized protein</fullName>
    </submittedName>
</protein>
<reference evidence="1 2" key="1">
    <citation type="journal article" date="2012" name="Genet. Mol. Biol.">
        <title>Analysis of 16S rRNA and mxaF genes revealing insights into Methylobacterium niche-specific plant association.</title>
        <authorList>
            <person name="Dourado M.N."/>
            <person name="Andreote F.D."/>
            <person name="Dini-Andreote F."/>
            <person name="Conti R."/>
            <person name="Araujo J.M."/>
            <person name="Araujo W.L."/>
        </authorList>
    </citation>
    <scope>NUCLEOTIDE SEQUENCE [LARGE SCALE GENOMIC DNA]</scope>
    <source>
        <strain evidence="1 2">TC3-10</strain>
    </source>
</reference>
<evidence type="ECO:0000313" key="1">
    <source>
        <dbReference type="EMBL" id="MEE7493864.1"/>
    </source>
</evidence>
<dbReference type="EMBL" id="MLCA01000014">
    <property type="protein sequence ID" value="MEE7493864.1"/>
    <property type="molecule type" value="Genomic_DNA"/>
</dbReference>
<organism evidence="1 2">
    <name type="scientific">Methylobacterium oryzae</name>
    <dbReference type="NCBI Taxonomy" id="334852"/>
    <lineage>
        <taxon>Bacteria</taxon>
        <taxon>Pseudomonadati</taxon>
        <taxon>Pseudomonadota</taxon>
        <taxon>Alphaproteobacteria</taxon>
        <taxon>Hyphomicrobiales</taxon>
        <taxon>Methylobacteriaceae</taxon>
        <taxon>Methylobacterium</taxon>
    </lineage>
</organism>
<comment type="caution">
    <text evidence="1">The sequence shown here is derived from an EMBL/GenBank/DDBJ whole genome shotgun (WGS) entry which is preliminary data.</text>
</comment>
<sequence>MVPIVGGHAAARRLAGRSGPLDAAAYRALIGAGLCRGHVRGAVRAGTAAAVPILQPPRAAR</sequence>
<evidence type="ECO:0000313" key="2">
    <source>
        <dbReference type="Proteomes" id="UP001355206"/>
    </source>
</evidence>
<gene>
    <name evidence="1" type="ORF">MOTC310_26940</name>
</gene>
<proteinExistence type="predicted"/>
<dbReference type="Proteomes" id="UP001355206">
    <property type="component" value="Unassembled WGS sequence"/>
</dbReference>
<keyword evidence="2" id="KW-1185">Reference proteome</keyword>
<name>A0ABU7TX13_9HYPH</name>
<accession>A0ABU7TX13</accession>